<dbReference type="EMBL" id="HBFX01007358">
    <property type="protein sequence ID" value="CAD8949930.1"/>
    <property type="molecule type" value="Transcribed_RNA"/>
</dbReference>
<accession>A0A6U4MEJ8</accession>
<evidence type="ECO:0000256" key="1">
    <source>
        <dbReference type="SAM" id="MobiDB-lite"/>
    </source>
</evidence>
<organism evidence="2">
    <name type="scientific">Hemiselmis andersenii</name>
    <name type="common">Cryptophyte alga</name>
    <dbReference type="NCBI Taxonomy" id="464988"/>
    <lineage>
        <taxon>Eukaryota</taxon>
        <taxon>Cryptophyceae</taxon>
        <taxon>Cryptomonadales</taxon>
        <taxon>Hemiselmidaceae</taxon>
        <taxon>Hemiselmis</taxon>
    </lineage>
</organism>
<gene>
    <name evidence="2" type="ORF">HAND00432_LOCUS4449</name>
</gene>
<reference evidence="2" key="1">
    <citation type="submission" date="2021-01" db="EMBL/GenBank/DDBJ databases">
        <authorList>
            <person name="Corre E."/>
            <person name="Pelletier E."/>
            <person name="Niang G."/>
            <person name="Scheremetjew M."/>
            <person name="Finn R."/>
            <person name="Kale V."/>
            <person name="Holt S."/>
            <person name="Cochrane G."/>
            <person name="Meng A."/>
            <person name="Brown T."/>
            <person name="Cohen L."/>
        </authorList>
    </citation>
    <scope>NUCLEOTIDE SEQUENCE</scope>
    <source>
        <strain evidence="2">CCMP644</strain>
    </source>
</reference>
<sequence>MRDQLANQLSAQSAEQREMREQLSLQRLESTLTPSQASTAKETYDRLLEDMNLNVFGAEEIVKKLGGETGLEFKFDWEATKVEAEKAASAIKNGGSPAAAVEVEDELEVPEDVPEPHRTSCCEKLSYKPLCMYLRSLGKQAFVIANGYNVGLSRGLLFNRRAHGMRRQLPTERGQVVSSSIRVKGRSDLAVLDDKDKTLIEIDSDCKPTRNLTRNRVAWVIEVKEPVIGDGACREAITQLIGLNIENFYTSPKVLLTNLIGTHHVYYIKCEDSYPWYTVQWRRCSTLLAAIRFIESLDAVPRSQIADHFGRATSPTDE</sequence>
<name>A0A6U4MEJ8_HEMAN</name>
<feature type="compositionally biased region" description="Polar residues" evidence="1">
    <location>
        <begin position="23"/>
        <end position="39"/>
    </location>
</feature>
<dbReference type="AlphaFoldDB" id="A0A6U4MEJ8"/>
<evidence type="ECO:0000313" key="2">
    <source>
        <dbReference type="EMBL" id="CAD8949930.1"/>
    </source>
</evidence>
<proteinExistence type="predicted"/>
<feature type="compositionally biased region" description="Polar residues" evidence="1">
    <location>
        <begin position="1"/>
        <end position="14"/>
    </location>
</feature>
<feature type="region of interest" description="Disordered" evidence="1">
    <location>
        <begin position="1"/>
        <end position="39"/>
    </location>
</feature>
<protein>
    <submittedName>
        <fullName evidence="2">Uncharacterized protein</fullName>
    </submittedName>
</protein>